<dbReference type="InParanoid" id="U5D5I3"/>
<dbReference type="STRING" id="582515.KR51_00035310"/>
<evidence type="ECO:0000313" key="2">
    <source>
        <dbReference type="Proteomes" id="UP000016960"/>
    </source>
</evidence>
<dbReference type="AlphaFoldDB" id="U5D5I3"/>
<keyword evidence="2" id="KW-1185">Reference proteome</keyword>
<sequence length="157" mass="18171">MTIQKPMAPRFLPGIETCERQPFKNNANARTFGFRDRSTVGAISLTLLARYLHKRNQYGTRIAARQLHVALNRPLEDRLFASIPGMRSPLNSSMRHLLRFYLKPHTQPIHPLWERGSRAMVRSRDRNFCRFTSLSDARSALLGKQSSQRPNTSLYDF</sequence>
<protein>
    <submittedName>
        <fullName evidence="1">Uncharacterized protein</fullName>
    </submittedName>
</protein>
<name>U5D5I3_9CHRO</name>
<proteinExistence type="predicted"/>
<accession>U5D5I3</accession>
<organism evidence="1 2">
    <name type="scientific">Rubidibacter lacunae KORDI 51-2</name>
    <dbReference type="NCBI Taxonomy" id="582515"/>
    <lineage>
        <taxon>Bacteria</taxon>
        <taxon>Bacillati</taxon>
        <taxon>Cyanobacteriota</taxon>
        <taxon>Cyanophyceae</taxon>
        <taxon>Oscillatoriophycideae</taxon>
        <taxon>Chroococcales</taxon>
        <taxon>Aphanothecaceae</taxon>
        <taxon>Rubidibacter</taxon>
    </lineage>
</organism>
<gene>
    <name evidence="1" type="ORF">KR51_00035310</name>
</gene>
<dbReference type="Proteomes" id="UP000016960">
    <property type="component" value="Unassembled WGS sequence"/>
</dbReference>
<evidence type="ECO:0000313" key="1">
    <source>
        <dbReference type="EMBL" id="ERN39933.1"/>
    </source>
</evidence>
<reference evidence="1 2" key="1">
    <citation type="submission" date="2013-05" db="EMBL/GenBank/DDBJ databases">
        <title>Draft genome sequence of Rubidibacter lacunae KORDI 51-2.</title>
        <authorList>
            <person name="Choi D.H."/>
            <person name="Noh J.H."/>
            <person name="Kwon K.-K."/>
            <person name="Lee J.-H."/>
            <person name="Ryu J.-Y."/>
        </authorList>
    </citation>
    <scope>NUCLEOTIDE SEQUENCE [LARGE SCALE GENOMIC DNA]</scope>
    <source>
        <strain evidence="1 2">KORDI 51-2</strain>
    </source>
</reference>
<comment type="caution">
    <text evidence="1">The sequence shown here is derived from an EMBL/GenBank/DDBJ whole genome shotgun (WGS) entry which is preliminary data.</text>
</comment>
<dbReference type="EMBL" id="ASSJ01000083">
    <property type="protein sequence ID" value="ERN39933.1"/>
    <property type="molecule type" value="Genomic_DNA"/>
</dbReference>